<dbReference type="AlphaFoldDB" id="A0A451DAV3"/>
<evidence type="ECO:0000256" key="11">
    <source>
        <dbReference type="ARBA" id="ARBA00025912"/>
    </source>
</evidence>
<name>A0A451DAV3_9GAMM</name>
<reference evidence="14 15" key="1">
    <citation type="submission" date="2019-02" db="EMBL/GenBank/DDBJ databases">
        <authorList>
            <person name="Manzano-Marin A."/>
            <person name="Manzano-Marin A."/>
        </authorList>
    </citation>
    <scope>NUCLEOTIDE SEQUENCE [LARGE SCALE GENOMIC DNA]</scope>
    <source>
        <strain evidence="14 15">ErCikochiana</strain>
    </source>
</reference>
<evidence type="ECO:0000256" key="3">
    <source>
        <dbReference type="ARBA" id="ARBA00007244"/>
    </source>
</evidence>
<dbReference type="CDD" id="cd03499">
    <property type="entry name" value="SQR_TypeC_SdhC"/>
    <property type="match status" value="1"/>
</dbReference>
<dbReference type="SUPFAM" id="SSF81343">
    <property type="entry name" value="Fumarate reductase respiratory complex transmembrane subunits"/>
    <property type="match status" value="1"/>
</dbReference>
<feature type="transmembrane region" description="Helical" evidence="13">
    <location>
        <begin position="65"/>
        <end position="85"/>
    </location>
</feature>
<feature type="binding site" description="axial binding residue" evidence="12">
    <location>
        <position position="80"/>
    </location>
    <ligand>
        <name>heme</name>
        <dbReference type="ChEBI" id="CHEBI:30413"/>
        <note>ligand shared with second transmembrane subunit</note>
    </ligand>
    <ligandPart>
        <name>Fe</name>
        <dbReference type="ChEBI" id="CHEBI:18248"/>
    </ligandPart>
</feature>
<evidence type="ECO:0000256" key="8">
    <source>
        <dbReference type="ARBA" id="ARBA00022989"/>
    </source>
</evidence>
<keyword evidence="7 12" id="KW-0479">Metal-binding</keyword>
<evidence type="ECO:0000313" key="15">
    <source>
        <dbReference type="Proteomes" id="UP000294368"/>
    </source>
</evidence>
<dbReference type="EMBL" id="LR217715">
    <property type="protein sequence ID" value="VFP83398.1"/>
    <property type="molecule type" value="Genomic_DNA"/>
</dbReference>
<feature type="transmembrane region" description="Helical" evidence="13">
    <location>
        <begin position="105"/>
        <end position="124"/>
    </location>
</feature>
<dbReference type="PANTHER" id="PTHR10978:SF5">
    <property type="entry name" value="SUCCINATE DEHYDROGENASE CYTOCHROME B560 SUBUNIT, MITOCHONDRIAL"/>
    <property type="match status" value="1"/>
</dbReference>
<comment type="similarity">
    <text evidence="3">Belongs to the cytochrome b560 family.</text>
</comment>
<evidence type="ECO:0000256" key="10">
    <source>
        <dbReference type="ARBA" id="ARBA00023136"/>
    </source>
</evidence>
<evidence type="ECO:0000256" key="1">
    <source>
        <dbReference type="ARBA" id="ARBA00004050"/>
    </source>
</evidence>
<dbReference type="RefSeq" id="WP_157988733.1">
    <property type="nucleotide sequence ID" value="NZ_LR217715.1"/>
</dbReference>
<organism evidence="14 15">
    <name type="scientific">Candidatus Erwinia haradaeae</name>
    <dbReference type="NCBI Taxonomy" id="1922217"/>
    <lineage>
        <taxon>Bacteria</taxon>
        <taxon>Pseudomonadati</taxon>
        <taxon>Pseudomonadota</taxon>
        <taxon>Gammaproteobacteria</taxon>
        <taxon>Enterobacterales</taxon>
        <taxon>Erwiniaceae</taxon>
        <taxon>Erwinia</taxon>
    </lineage>
</organism>
<keyword evidence="6 13" id="KW-0812">Transmembrane</keyword>
<evidence type="ECO:0000256" key="4">
    <source>
        <dbReference type="ARBA" id="ARBA00020076"/>
    </source>
</evidence>
<evidence type="ECO:0000256" key="9">
    <source>
        <dbReference type="ARBA" id="ARBA00023004"/>
    </source>
</evidence>
<keyword evidence="8 13" id="KW-1133">Transmembrane helix</keyword>
<keyword evidence="5 12" id="KW-0349">Heme</keyword>
<evidence type="ECO:0000256" key="12">
    <source>
        <dbReference type="PIRSR" id="PIRSR000178-1"/>
    </source>
</evidence>
<dbReference type="PANTHER" id="PTHR10978">
    <property type="entry name" value="SUCCINATE DEHYDROGENASE CYTOCHROME B560 SUBUNIT"/>
    <property type="match status" value="1"/>
</dbReference>
<dbReference type="PROSITE" id="PS01000">
    <property type="entry name" value="SDH_CYT_1"/>
    <property type="match status" value="1"/>
</dbReference>
<dbReference type="OrthoDB" id="9799441at2"/>
<comment type="subunit">
    <text evidence="11">Part of an enzyme complex containing four subunits: a flavoprotein, an iron-sulfur protein, plus two membrane-anchoring proteins, SdhC and SdhD. The complex can form homotrimers.</text>
</comment>
<dbReference type="GO" id="GO:0009055">
    <property type="term" value="F:electron transfer activity"/>
    <property type="evidence" value="ECO:0007669"/>
    <property type="project" value="InterPro"/>
</dbReference>
<comment type="subcellular location">
    <subcellularLocation>
        <location evidence="2">Membrane</location>
        <topology evidence="2">Multi-pass membrane protein</topology>
    </subcellularLocation>
</comment>
<dbReference type="InterPro" id="IPR034804">
    <property type="entry name" value="SQR/QFR_C/D"/>
</dbReference>
<dbReference type="Gene3D" id="1.20.1300.10">
    <property type="entry name" value="Fumarate reductase/succinate dehydrogenase, transmembrane subunit"/>
    <property type="match status" value="1"/>
</dbReference>
<evidence type="ECO:0000313" key="14">
    <source>
        <dbReference type="EMBL" id="VFP83398.1"/>
    </source>
</evidence>
<evidence type="ECO:0000256" key="2">
    <source>
        <dbReference type="ARBA" id="ARBA00004141"/>
    </source>
</evidence>
<dbReference type="GO" id="GO:0005886">
    <property type="term" value="C:plasma membrane"/>
    <property type="evidence" value="ECO:0007669"/>
    <property type="project" value="TreeGrafter"/>
</dbReference>
<evidence type="ECO:0000256" key="6">
    <source>
        <dbReference type="ARBA" id="ARBA00022692"/>
    </source>
</evidence>
<comment type="function">
    <text evidence="1">Membrane-anchoring subunit of succinate dehydrogenase (SDH).</text>
</comment>
<dbReference type="InterPro" id="IPR014314">
    <property type="entry name" value="Succ_DH_cytb556"/>
</dbReference>
<keyword evidence="9 12" id="KW-0408">Iron</keyword>
<dbReference type="GO" id="GO:0006099">
    <property type="term" value="P:tricarboxylic acid cycle"/>
    <property type="evidence" value="ECO:0007669"/>
    <property type="project" value="InterPro"/>
</dbReference>
<protein>
    <recommendedName>
        <fullName evidence="4">Succinate dehydrogenase cytochrome b556 subunit</fullName>
    </recommendedName>
</protein>
<accession>A0A451DAV3</accession>
<sequence>MKKKRPVNLDLSTIRFPLTAIASILHRISGIIIFLSIGALLWLLDLSLSSPKGFLQASLMMDNCIFKFFIWSMFSILSYHISSGIRHMMMDFDILGVTLQTGKFSAQISFLIASLLAILSGVLIW</sequence>
<gene>
    <name evidence="14" type="primary">sdhC</name>
    <name evidence="14" type="ORF">ERCIKOCA2762_661</name>
</gene>
<evidence type="ECO:0000256" key="5">
    <source>
        <dbReference type="ARBA" id="ARBA00022617"/>
    </source>
</evidence>
<feature type="transmembrane region" description="Helical" evidence="13">
    <location>
        <begin position="20"/>
        <end position="44"/>
    </location>
</feature>
<proteinExistence type="inferred from homology"/>
<dbReference type="NCBIfam" id="TIGR02970">
    <property type="entry name" value="succ_dehyd_cytB"/>
    <property type="match status" value="1"/>
</dbReference>
<dbReference type="InterPro" id="IPR018495">
    <property type="entry name" value="Succ_DH_cyt_bsu_CS"/>
</dbReference>
<dbReference type="InterPro" id="IPR000701">
    <property type="entry name" value="SuccDH_FuR_B_TM-su"/>
</dbReference>
<evidence type="ECO:0000256" key="13">
    <source>
        <dbReference type="SAM" id="Phobius"/>
    </source>
</evidence>
<comment type="cofactor">
    <cofactor evidence="12">
        <name>heme</name>
        <dbReference type="ChEBI" id="CHEBI:30413"/>
    </cofactor>
    <text evidence="12">The heme is bound between the two transmembrane subunits.</text>
</comment>
<keyword evidence="10 13" id="KW-0472">Membrane</keyword>
<dbReference type="PIRSF" id="PIRSF000178">
    <property type="entry name" value="SDH_cyt_b560"/>
    <property type="match status" value="1"/>
</dbReference>
<dbReference type="GO" id="GO:0046872">
    <property type="term" value="F:metal ion binding"/>
    <property type="evidence" value="ECO:0007669"/>
    <property type="project" value="UniProtKB-KW"/>
</dbReference>
<dbReference type="Proteomes" id="UP000294368">
    <property type="component" value="Chromosome"/>
</dbReference>
<dbReference type="Pfam" id="PF01127">
    <property type="entry name" value="Sdh_cyt"/>
    <property type="match status" value="1"/>
</dbReference>
<evidence type="ECO:0000256" key="7">
    <source>
        <dbReference type="ARBA" id="ARBA00022723"/>
    </source>
</evidence>